<sequence length="383" mass="38753">MPLEACMIINGDYAPTRFAAQNDAVSLIFNAKTASNPENTVGVMSMAGSSPMVLATLTQDFGKVLSSTKNCYIGGSADLITALNVAQLALKHRENKNQRQRIVAFVASPISGGPGSSSSSSNGTAGLEEQLVKLGKKMKKNNVAIDIILFGDEGMENEEVMGKFVEACQSGDNCHIVSIPPGPHLLSDVIASSPILAADGGAFAASAAAGASGDGDIDMAALGGGGGGGGDDFGGIDPNMDPELAMAIRMSLQEEEERQRRAAAGSSTESAPTDAAPAASTQDIPASQIPIEAPTAAEAAQPAVPPPHTVPGSTTHAQPENTGSAPISTSGVLHDSGGADIEMHGGEEDEEADEDLLAAIAMSMQGAHEGGEGDTGGKEDEKS</sequence>
<protein>
    <submittedName>
        <fullName evidence="1">Uncharacterized protein</fullName>
    </submittedName>
</protein>
<dbReference type="EMBL" id="JASBWU010000002">
    <property type="protein sequence ID" value="KAJ9124061.1"/>
    <property type="molecule type" value="Genomic_DNA"/>
</dbReference>
<comment type="caution">
    <text evidence="1">The sequence shown here is derived from an EMBL/GenBank/DDBJ whole genome shotgun (WGS) entry which is preliminary data.</text>
</comment>
<organism evidence="1 2">
    <name type="scientific">Naganishia vaughanmartiniae</name>
    <dbReference type="NCBI Taxonomy" id="1424756"/>
    <lineage>
        <taxon>Eukaryota</taxon>
        <taxon>Fungi</taxon>
        <taxon>Dikarya</taxon>
        <taxon>Basidiomycota</taxon>
        <taxon>Agaricomycotina</taxon>
        <taxon>Tremellomycetes</taxon>
        <taxon>Filobasidiales</taxon>
        <taxon>Filobasidiaceae</taxon>
        <taxon>Naganishia</taxon>
    </lineage>
</organism>
<reference evidence="1" key="1">
    <citation type="submission" date="2023-04" db="EMBL/GenBank/DDBJ databases">
        <title>Draft Genome sequencing of Naganishia species isolated from polar environments using Oxford Nanopore Technology.</title>
        <authorList>
            <person name="Leo P."/>
            <person name="Venkateswaran K."/>
        </authorList>
    </citation>
    <scope>NUCLEOTIDE SEQUENCE</scope>
    <source>
        <strain evidence="1">MNA-CCFEE 5425</strain>
    </source>
</reference>
<name>A0ACC2XM15_9TREE</name>
<keyword evidence="2" id="KW-1185">Reference proteome</keyword>
<proteinExistence type="predicted"/>
<evidence type="ECO:0000313" key="1">
    <source>
        <dbReference type="EMBL" id="KAJ9124061.1"/>
    </source>
</evidence>
<gene>
    <name evidence="1" type="ORF">QFC22_000854</name>
</gene>
<evidence type="ECO:0000313" key="2">
    <source>
        <dbReference type="Proteomes" id="UP001243375"/>
    </source>
</evidence>
<accession>A0ACC2XM15</accession>
<dbReference type="Proteomes" id="UP001243375">
    <property type="component" value="Unassembled WGS sequence"/>
</dbReference>